<proteinExistence type="predicted"/>
<gene>
    <name evidence="2" type="ORF">H4075_20405</name>
</gene>
<evidence type="ECO:0000313" key="3">
    <source>
        <dbReference type="Proteomes" id="UP000515344"/>
    </source>
</evidence>
<keyword evidence="3" id="KW-1185">Reference proteome</keyword>
<keyword evidence="1" id="KW-1133">Transmembrane helix</keyword>
<dbReference type="RefSeq" id="WP_182802658.1">
    <property type="nucleotide sequence ID" value="NZ_CP060007.1"/>
</dbReference>
<dbReference type="EMBL" id="CP060007">
    <property type="protein sequence ID" value="QNA44396.1"/>
    <property type="molecule type" value="Genomic_DNA"/>
</dbReference>
<feature type="transmembrane region" description="Helical" evidence="1">
    <location>
        <begin position="42"/>
        <end position="60"/>
    </location>
</feature>
<sequence length="69" mass="7822">MNPVKLIQFFILLIVNFIIVSLINYAFLVWVANKADTTISSVLVKSAIIAVVLTVLFTFYNKKKDKSDE</sequence>
<dbReference type="Proteomes" id="UP000515344">
    <property type="component" value="Chromosome"/>
</dbReference>
<protein>
    <submittedName>
        <fullName evidence="2">Uncharacterized protein</fullName>
    </submittedName>
</protein>
<keyword evidence="1" id="KW-0812">Transmembrane</keyword>
<reference evidence="3" key="1">
    <citation type="submission" date="2020-08" db="EMBL/GenBank/DDBJ databases">
        <title>Lacibacter sp. S13-6-6 genome sequencing.</title>
        <authorList>
            <person name="Jin L."/>
        </authorList>
    </citation>
    <scope>NUCLEOTIDE SEQUENCE [LARGE SCALE GENOMIC DNA]</scope>
    <source>
        <strain evidence="3">S13-6-6</strain>
    </source>
</reference>
<evidence type="ECO:0000256" key="1">
    <source>
        <dbReference type="SAM" id="Phobius"/>
    </source>
</evidence>
<keyword evidence="1" id="KW-0472">Membrane</keyword>
<dbReference type="KEGG" id="lacs:H4075_20405"/>
<organism evidence="2 3">
    <name type="scientific">Lacibacter sediminis</name>
    <dbReference type="NCBI Taxonomy" id="2760713"/>
    <lineage>
        <taxon>Bacteria</taxon>
        <taxon>Pseudomonadati</taxon>
        <taxon>Bacteroidota</taxon>
        <taxon>Chitinophagia</taxon>
        <taxon>Chitinophagales</taxon>
        <taxon>Chitinophagaceae</taxon>
        <taxon>Lacibacter</taxon>
    </lineage>
</organism>
<dbReference type="AlphaFoldDB" id="A0A7G5XFZ3"/>
<name>A0A7G5XFZ3_9BACT</name>
<feature type="transmembrane region" description="Helical" evidence="1">
    <location>
        <begin position="6"/>
        <end position="30"/>
    </location>
</feature>
<accession>A0A7G5XFZ3</accession>
<evidence type="ECO:0000313" key="2">
    <source>
        <dbReference type="EMBL" id="QNA44396.1"/>
    </source>
</evidence>